<evidence type="ECO:0000256" key="1">
    <source>
        <dbReference type="ARBA" id="ARBA00011975"/>
    </source>
</evidence>
<dbReference type="InterPro" id="IPR001525">
    <property type="entry name" value="C5_MeTfrase"/>
</dbReference>
<evidence type="ECO:0000256" key="7">
    <source>
        <dbReference type="PROSITE-ProRule" id="PRU01016"/>
    </source>
</evidence>
<evidence type="ECO:0000256" key="3">
    <source>
        <dbReference type="ARBA" id="ARBA00022679"/>
    </source>
</evidence>
<reference evidence="10 11" key="1">
    <citation type="submission" date="2017-11" db="EMBL/GenBank/DDBJ databases">
        <title>Genome sequencing of a diverse group of Pseudomonas species.</title>
        <authorList>
            <person name="Loper J."/>
        </authorList>
    </citation>
    <scope>NUCLEOTIDE SEQUENCE [LARGE SCALE GENOMIC DNA]</scope>
    <source>
        <strain evidence="10 11">LMG 25716</strain>
    </source>
</reference>
<dbReference type="Gene3D" id="3.90.120.10">
    <property type="entry name" value="DNA Methylase, subunit A, domain 2"/>
    <property type="match status" value="1"/>
</dbReference>
<dbReference type="EMBL" id="PHHE01000001">
    <property type="protein sequence ID" value="PKA71567.1"/>
    <property type="molecule type" value="Genomic_DNA"/>
</dbReference>
<dbReference type="NCBIfam" id="TIGR00675">
    <property type="entry name" value="dcm"/>
    <property type="match status" value="1"/>
</dbReference>
<evidence type="ECO:0000256" key="8">
    <source>
        <dbReference type="RuleBase" id="RU000416"/>
    </source>
</evidence>
<keyword evidence="11" id="KW-1185">Reference proteome</keyword>
<dbReference type="Gene3D" id="3.40.50.150">
    <property type="entry name" value="Vaccinia Virus protein VP39"/>
    <property type="match status" value="1"/>
</dbReference>
<evidence type="ECO:0000313" key="10">
    <source>
        <dbReference type="EMBL" id="PKA71567.1"/>
    </source>
</evidence>
<dbReference type="PRINTS" id="PR00105">
    <property type="entry name" value="C5METTRFRASE"/>
</dbReference>
<dbReference type="Pfam" id="PF00145">
    <property type="entry name" value="DNA_methylase"/>
    <property type="match status" value="2"/>
</dbReference>
<comment type="caution">
    <text evidence="10">The sequence shown here is derived from an EMBL/GenBank/DDBJ whole genome shotgun (WGS) entry which is preliminary data.</text>
</comment>
<evidence type="ECO:0000313" key="11">
    <source>
        <dbReference type="Proteomes" id="UP000232455"/>
    </source>
</evidence>
<dbReference type="InterPro" id="IPR029063">
    <property type="entry name" value="SAM-dependent_MTases_sf"/>
</dbReference>
<dbReference type="SUPFAM" id="SSF53335">
    <property type="entry name" value="S-adenosyl-L-methionine-dependent methyltransferases"/>
    <property type="match status" value="1"/>
</dbReference>
<keyword evidence="3 7" id="KW-0808">Transferase</keyword>
<comment type="similarity">
    <text evidence="7 8">Belongs to the class I-like SAM-binding methyltransferase superfamily. C5-methyltransferase family.</text>
</comment>
<protein>
    <recommendedName>
        <fullName evidence="1">DNA (cytosine-5-)-methyltransferase</fullName>
        <ecNumber evidence="1">2.1.1.37</ecNumber>
    </recommendedName>
</protein>
<feature type="compositionally biased region" description="Polar residues" evidence="9">
    <location>
        <begin position="182"/>
        <end position="192"/>
    </location>
</feature>
<keyword evidence="4 7" id="KW-0949">S-adenosyl-L-methionine</keyword>
<gene>
    <name evidence="10" type="ORF">ATI02_4551</name>
</gene>
<dbReference type="PROSITE" id="PS51679">
    <property type="entry name" value="SAM_MT_C5"/>
    <property type="match status" value="1"/>
</dbReference>
<dbReference type="InterPro" id="IPR050750">
    <property type="entry name" value="C5-MTase"/>
</dbReference>
<dbReference type="RefSeq" id="WP_100847420.1">
    <property type="nucleotide sequence ID" value="NZ_PHHE01000001.1"/>
</dbReference>
<dbReference type="CDD" id="cd00315">
    <property type="entry name" value="Cyt_C5_DNA_methylase"/>
    <property type="match status" value="1"/>
</dbReference>
<dbReference type="PANTHER" id="PTHR46098:SF1">
    <property type="entry name" value="TRNA (CYTOSINE(38)-C(5))-METHYLTRANSFERASE"/>
    <property type="match status" value="1"/>
</dbReference>
<keyword evidence="2 7" id="KW-0489">Methyltransferase</keyword>
<feature type="active site" evidence="7">
    <location>
        <position position="73"/>
    </location>
</feature>
<sequence>MTLRVASFFAGIGGFDLGFERAGMEVVWQCEVEPFCQKILAQHWPHVPLAKDITKVTADEIPDADVWVGGFPCQDVSLARMGPRSGLRGKKSGLFYDYAKLIESRRPSVVVIENVSGLLSSHEGRDFGIVIQTLAELGYGVAWRVLNSRYFGVPQSRQRVFIVATYRDPGLAGEILFEPQCSEGSDSTSRPNGQKPISPFKTSYGDPVNGPIVQGIAYCLYACSARHTGTDWSRTYVSYPAGRVRRLTPLESERIQGFPDNWTLPLDNDDDSDRIESKRYHAAGNAVTVNVVEWLGNRVRSAVERKQTSNLKPATKRSKIDPHVLVELT</sequence>
<dbReference type="PANTHER" id="PTHR46098">
    <property type="entry name" value="TRNA (CYTOSINE(38)-C(5))-METHYLTRANSFERASE"/>
    <property type="match status" value="1"/>
</dbReference>
<evidence type="ECO:0000256" key="9">
    <source>
        <dbReference type="SAM" id="MobiDB-lite"/>
    </source>
</evidence>
<accession>A0ABX4Q458</accession>
<name>A0ABX4Q458_9PSED</name>
<dbReference type="EC" id="2.1.1.37" evidence="1"/>
<evidence type="ECO:0000256" key="4">
    <source>
        <dbReference type="ARBA" id="ARBA00022691"/>
    </source>
</evidence>
<evidence type="ECO:0000256" key="6">
    <source>
        <dbReference type="ARBA" id="ARBA00047422"/>
    </source>
</evidence>
<proteinExistence type="inferred from homology"/>
<keyword evidence="5" id="KW-0680">Restriction system</keyword>
<comment type="catalytic activity">
    <reaction evidence="6">
        <text>a 2'-deoxycytidine in DNA + S-adenosyl-L-methionine = a 5-methyl-2'-deoxycytidine in DNA + S-adenosyl-L-homocysteine + H(+)</text>
        <dbReference type="Rhea" id="RHEA:13681"/>
        <dbReference type="Rhea" id="RHEA-COMP:11369"/>
        <dbReference type="Rhea" id="RHEA-COMP:11370"/>
        <dbReference type="ChEBI" id="CHEBI:15378"/>
        <dbReference type="ChEBI" id="CHEBI:57856"/>
        <dbReference type="ChEBI" id="CHEBI:59789"/>
        <dbReference type="ChEBI" id="CHEBI:85452"/>
        <dbReference type="ChEBI" id="CHEBI:85454"/>
        <dbReference type="EC" id="2.1.1.37"/>
    </reaction>
</comment>
<evidence type="ECO:0000256" key="5">
    <source>
        <dbReference type="ARBA" id="ARBA00022747"/>
    </source>
</evidence>
<organism evidence="10 11">
    <name type="scientific">Pseudomonas baetica</name>
    <dbReference type="NCBI Taxonomy" id="674054"/>
    <lineage>
        <taxon>Bacteria</taxon>
        <taxon>Pseudomonadati</taxon>
        <taxon>Pseudomonadota</taxon>
        <taxon>Gammaproteobacteria</taxon>
        <taxon>Pseudomonadales</taxon>
        <taxon>Pseudomonadaceae</taxon>
        <taxon>Pseudomonas</taxon>
    </lineage>
</organism>
<feature type="region of interest" description="Disordered" evidence="9">
    <location>
        <begin position="181"/>
        <end position="201"/>
    </location>
</feature>
<dbReference type="Proteomes" id="UP000232455">
    <property type="component" value="Unassembled WGS sequence"/>
</dbReference>
<evidence type="ECO:0000256" key="2">
    <source>
        <dbReference type="ARBA" id="ARBA00022603"/>
    </source>
</evidence>